<keyword evidence="1" id="KW-0472">Membrane</keyword>
<dbReference type="WBParaSite" id="MBELARI_LOCUS3984">
    <property type="protein sequence ID" value="MBELARI_LOCUS3984"/>
    <property type="gene ID" value="MBELARI_LOCUS3984"/>
</dbReference>
<dbReference type="AlphaFoldDB" id="A0AAF3FAP7"/>
<evidence type="ECO:0000256" key="1">
    <source>
        <dbReference type="SAM" id="Phobius"/>
    </source>
</evidence>
<keyword evidence="1" id="KW-0812">Transmembrane</keyword>
<keyword evidence="2" id="KW-1185">Reference proteome</keyword>
<feature type="transmembrane region" description="Helical" evidence="1">
    <location>
        <begin position="48"/>
        <end position="69"/>
    </location>
</feature>
<organism evidence="2 3">
    <name type="scientific">Mesorhabditis belari</name>
    <dbReference type="NCBI Taxonomy" id="2138241"/>
    <lineage>
        <taxon>Eukaryota</taxon>
        <taxon>Metazoa</taxon>
        <taxon>Ecdysozoa</taxon>
        <taxon>Nematoda</taxon>
        <taxon>Chromadorea</taxon>
        <taxon>Rhabditida</taxon>
        <taxon>Rhabditina</taxon>
        <taxon>Rhabditomorpha</taxon>
        <taxon>Rhabditoidea</taxon>
        <taxon>Rhabditidae</taxon>
        <taxon>Mesorhabditinae</taxon>
        <taxon>Mesorhabditis</taxon>
    </lineage>
</organism>
<evidence type="ECO:0000313" key="3">
    <source>
        <dbReference type="WBParaSite" id="MBELARI_LOCUS3984"/>
    </source>
</evidence>
<sequence>MSDEKELRRAFPPKRDLILWWLVNVSASFFLSGAHNVFFFVSDLRTPVIHFLHYFSTTLFLFVFYILGLFPKQQAFPSKEFLMPVGAKFLETFLSSIVHAQNRTGGLYLLRIFDFLTTLTILKFAQKFQLSSAEKPANHHMIWIGLSASLSWLEFGQMEYTWFSLICSPLLPISRAFSILTLWNCAQKLRPQSMDFFSMQYCALSSLALAIPALFSFLSRSVEVSASWESIDWVLLYLSPIFMSSLVYSELWFLLVAGPKSLQIADHSKYLAASIGQWIIQNMAHPSILALIGKILFGASAYRMIAHRFS</sequence>
<dbReference type="Proteomes" id="UP000887575">
    <property type="component" value="Unassembled WGS sequence"/>
</dbReference>
<protein>
    <submittedName>
        <fullName evidence="3">Uncharacterized protein</fullName>
    </submittedName>
</protein>
<feature type="transmembrane region" description="Helical" evidence="1">
    <location>
        <begin position="235"/>
        <end position="257"/>
    </location>
</feature>
<accession>A0AAF3FAP7</accession>
<reference evidence="3" key="1">
    <citation type="submission" date="2024-02" db="UniProtKB">
        <authorList>
            <consortium name="WormBaseParasite"/>
        </authorList>
    </citation>
    <scope>IDENTIFICATION</scope>
</reference>
<feature type="transmembrane region" description="Helical" evidence="1">
    <location>
        <begin position="196"/>
        <end position="215"/>
    </location>
</feature>
<evidence type="ECO:0000313" key="2">
    <source>
        <dbReference type="Proteomes" id="UP000887575"/>
    </source>
</evidence>
<feature type="transmembrane region" description="Helical" evidence="1">
    <location>
        <begin position="21"/>
        <end position="42"/>
    </location>
</feature>
<proteinExistence type="predicted"/>
<name>A0AAF3FAP7_9BILA</name>
<keyword evidence="1" id="KW-1133">Transmembrane helix</keyword>